<evidence type="ECO:0000256" key="1">
    <source>
        <dbReference type="ARBA" id="ARBA00005801"/>
    </source>
</evidence>
<proteinExistence type="inferred from homology"/>
<feature type="transmembrane region" description="Helical" evidence="3">
    <location>
        <begin position="12"/>
        <end position="32"/>
    </location>
</feature>
<keyword evidence="3" id="KW-0472">Membrane</keyword>
<dbReference type="PANTHER" id="PTHR30487:SF0">
    <property type="entry name" value="PREPILIN LEADER PEPTIDASE_N-METHYLTRANSFERASE-RELATED"/>
    <property type="match status" value="1"/>
</dbReference>
<keyword evidence="3" id="KW-1133">Transmembrane helix</keyword>
<comment type="caution">
    <text evidence="5">The sequence shown here is derived from an EMBL/GenBank/DDBJ whole genome shotgun (WGS) entry which is preliminary data.</text>
</comment>
<gene>
    <name evidence="5" type="ORF">J2W31_003662</name>
</gene>
<evidence type="ECO:0000259" key="4">
    <source>
        <dbReference type="Pfam" id="PF01478"/>
    </source>
</evidence>
<comment type="similarity">
    <text evidence="1 2">Belongs to the peptidase A24 family.</text>
</comment>
<accession>A0AAW8CSU5</accession>
<feature type="transmembrane region" description="Helical" evidence="3">
    <location>
        <begin position="91"/>
        <end position="109"/>
    </location>
</feature>
<evidence type="ECO:0000256" key="2">
    <source>
        <dbReference type="RuleBase" id="RU003793"/>
    </source>
</evidence>
<feature type="transmembrane region" description="Helical" evidence="3">
    <location>
        <begin position="65"/>
        <end position="85"/>
    </location>
</feature>
<dbReference type="Gene3D" id="1.20.120.1220">
    <property type="match status" value="1"/>
</dbReference>
<dbReference type="InterPro" id="IPR000045">
    <property type="entry name" value="Prepilin_IV_endopep_pep"/>
</dbReference>
<dbReference type="PRINTS" id="PR00864">
    <property type="entry name" value="PREPILNPTASE"/>
</dbReference>
<keyword evidence="3" id="KW-0812">Transmembrane</keyword>
<feature type="transmembrane region" description="Helical" evidence="3">
    <location>
        <begin position="189"/>
        <end position="206"/>
    </location>
</feature>
<dbReference type="RefSeq" id="WP_307698938.1">
    <property type="nucleotide sequence ID" value="NZ_JAUSSA010000008.1"/>
</dbReference>
<dbReference type="InterPro" id="IPR014032">
    <property type="entry name" value="Peptidase_A24A_bac"/>
</dbReference>
<dbReference type="EMBL" id="JAUSRD010000008">
    <property type="protein sequence ID" value="MDP9894538.1"/>
    <property type="molecule type" value="Genomic_DNA"/>
</dbReference>
<dbReference type="GO" id="GO:0004190">
    <property type="term" value="F:aspartic-type endopeptidase activity"/>
    <property type="evidence" value="ECO:0007669"/>
    <property type="project" value="InterPro"/>
</dbReference>
<dbReference type="AlphaFoldDB" id="A0AAW8CSU5"/>
<dbReference type="InterPro" id="IPR050882">
    <property type="entry name" value="Prepilin_peptidase/N-MTase"/>
</dbReference>
<dbReference type="GO" id="GO:0005886">
    <property type="term" value="C:plasma membrane"/>
    <property type="evidence" value="ECO:0007669"/>
    <property type="project" value="TreeGrafter"/>
</dbReference>
<evidence type="ECO:0000256" key="3">
    <source>
        <dbReference type="SAM" id="Phobius"/>
    </source>
</evidence>
<reference evidence="5" key="1">
    <citation type="submission" date="2023-07" db="EMBL/GenBank/DDBJ databases">
        <title>Sorghum-associated microbial communities from plants grown in Nebraska, USA.</title>
        <authorList>
            <person name="Schachtman D."/>
        </authorList>
    </citation>
    <scope>NUCLEOTIDE SEQUENCE</scope>
    <source>
        <strain evidence="5">DS3754</strain>
    </source>
</reference>
<organism evidence="5 6">
    <name type="scientific">Variovorax boronicumulans</name>
    <dbReference type="NCBI Taxonomy" id="436515"/>
    <lineage>
        <taxon>Bacteria</taxon>
        <taxon>Pseudomonadati</taxon>
        <taxon>Pseudomonadota</taxon>
        <taxon>Betaproteobacteria</taxon>
        <taxon>Burkholderiales</taxon>
        <taxon>Comamonadaceae</taxon>
        <taxon>Variovorax</taxon>
    </lineage>
</organism>
<protein>
    <submittedName>
        <fullName evidence="5">Prepilin signal peptidase PulO-like enzyme (Type II secretory pathway)</fullName>
    </submittedName>
</protein>
<feature type="transmembrane region" description="Helical" evidence="3">
    <location>
        <begin position="140"/>
        <end position="158"/>
    </location>
</feature>
<dbReference type="PANTHER" id="PTHR30487">
    <property type="entry name" value="TYPE 4 PREPILIN-LIKE PROTEINS LEADER PEPTIDE-PROCESSING ENZYME"/>
    <property type="match status" value="1"/>
</dbReference>
<dbReference type="GO" id="GO:0006465">
    <property type="term" value="P:signal peptide processing"/>
    <property type="evidence" value="ECO:0007669"/>
    <property type="project" value="TreeGrafter"/>
</dbReference>
<dbReference type="Proteomes" id="UP001242045">
    <property type="component" value="Unassembled WGS sequence"/>
</dbReference>
<sequence length="235" mass="25311">MQMLSMPPNIEVLIAYALGGGAFAAFALLPWIRRIPLDMHRVWASEYQNYQPFLRDTSELDISKASRFAIVVGAALMCLGLALVRGASLDTAMLCLLLLGWILLTAINVRHELLPDRIVLALLWLGLLYRASTGSASDNVLGAVSGYLAPWLVVVAMRSRMGGDILGLGDLKAFAVAGAWFGWTALPTVYAVFVAVSLLTAAAFALRGAHRKKAVPTGPAHMVATLVVMLGYRIF</sequence>
<dbReference type="Pfam" id="PF01478">
    <property type="entry name" value="Peptidase_A24"/>
    <property type="match status" value="1"/>
</dbReference>
<name>A0AAW8CSU5_9BURK</name>
<feature type="domain" description="Prepilin type IV endopeptidase peptidase" evidence="4">
    <location>
        <begin position="96"/>
        <end position="203"/>
    </location>
</feature>
<evidence type="ECO:0000313" key="5">
    <source>
        <dbReference type="EMBL" id="MDP9894538.1"/>
    </source>
</evidence>
<evidence type="ECO:0000313" key="6">
    <source>
        <dbReference type="Proteomes" id="UP001242045"/>
    </source>
</evidence>